<dbReference type="CDD" id="cd09726">
    <property type="entry name" value="RAMP_I_III"/>
    <property type="match status" value="1"/>
</dbReference>
<evidence type="ECO:0000313" key="3">
    <source>
        <dbReference type="EMBL" id="ASM77920.1"/>
    </source>
</evidence>
<gene>
    <name evidence="3" type="ORF">VITFI_CDS2142</name>
</gene>
<evidence type="ECO:0000259" key="2">
    <source>
        <dbReference type="Pfam" id="PF03787"/>
    </source>
</evidence>
<evidence type="ECO:0000256" key="1">
    <source>
        <dbReference type="ARBA" id="ARBA00023118"/>
    </source>
</evidence>
<dbReference type="PANTHER" id="PTHR35579:SF3">
    <property type="entry name" value="CRISPR SYSTEM CMS ENDORIBONUCLEASE CSM3"/>
    <property type="match status" value="1"/>
</dbReference>
<sequence length="196" mass="21299">MAVEVLDLWHAGSGRGQGRSLDAVVVVDPQGLPYLPGRQLKGLLRDAVRCLEHWGHVPADTTAYLFGDKVLTGVSDDLRLLRSRPGVLHVSNATLTQAERDWLVSPAGRQQLPRLFVEVFSTAMDDQGVAKDQTLRAIQMVVPMTLHATLTLDVSDPQQAAPLWAVLKQGAQLVQHVGAHRSRGAGRARLNLKEAA</sequence>
<accession>A0A221KGI3</accession>
<feature type="domain" description="CRISPR type III-associated protein" evidence="2">
    <location>
        <begin position="4"/>
        <end position="109"/>
    </location>
</feature>
<dbReference type="KEGG" id="vff:VITFI_CDS2142"/>
<reference evidence="3 4" key="1">
    <citation type="submission" date="2017-07" db="EMBL/GenBank/DDBJ databases">
        <title>Complete Genome Sequence of the cosmetic ferment Vitreoscilla filiformis (ATCC15551).</title>
        <authorList>
            <person name="Contreras S."/>
            <person name="Sagory-Zalkind P."/>
            <person name="Blanquart H."/>
            <person name="Iltis A."/>
            <person name="Morand S.C."/>
        </authorList>
    </citation>
    <scope>NUCLEOTIDE SEQUENCE [LARGE SCALE GENOMIC DNA]</scope>
    <source>
        <strain evidence="3 4">ATCC 15551</strain>
    </source>
</reference>
<keyword evidence="1" id="KW-0051">Antiviral defense</keyword>
<name>A0A221KGI3_VITFI</name>
<dbReference type="InterPro" id="IPR052216">
    <property type="entry name" value="CRISPR_Csm3_endoribonuclease"/>
</dbReference>
<keyword evidence="4" id="KW-1185">Reference proteome</keyword>
<dbReference type="AlphaFoldDB" id="A0A221KGI3"/>
<dbReference type="Pfam" id="PF03787">
    <property type="entry name" value="RAMPs"/>
    <property type="match status" value="1"/>
</dbReference>
<dbReference type="PANTHER" id="PTHR35579">
    <property type="entry name" value="CRISPR SYSTEM CMS ENDORIBONUCLEASE CSM3"/>
    <property type="match status" value="1"/>
</dbReference>
<evidence type="ECO:0000313" key="4">
    <source>
        <dbReference type="Proteomes" id="UP000199729"/>
    </source>
</evidence>
<dbReference type="InterPro" id="IPR005537">
    <property type="entry name" value="RAMP_III_fam"/>
</dbReference>
<protein>
    <recommendedName>
        <fullName evidence="2">CRISPR type III-associated protein domain-containing protein</fullName>
    </recommendedName>
</protein>
<dbReference type="EMBL" id="CP022423">
    <property type="protein sequence ID" value="ASM77920.1"/>
    <property type="molecule type" value="Genomic_DNA"/>
</dbReference>
<proteinExistence type="predicted"/>
<dbReference type="GO" id="GO:0051607">
    <property type="term" value="P:defense response to virus"/>
    <property type="evidence" value="ECO:0007669"/>
    <property type="project" value="UniProtKB-KW"/>
</dbReference>
<dbReference type="Proteomes" id="UP000199729">
    <property type="component" value="Chromosome"/>
</dbReference>
<organism evidence="3 4">
    <name type="scientific">Vitreoscilla filiformis</name>
    <dbReference type="NCBI Taxonomy" id="63"/>
    <lineage>
        <taxon>Bacteria</taxon>
        <taxon>Pseudomonadati</taxon>
        <taxon>Pseudomonadota</taxon>
        <taxon>Betaproteobacteria</taxon>
        <taxon>Neisseriales</taxon>
        <taxon>Neisseriaceae</taxon>
        <taxon>Vitreoscilla</taxon>
    </lineage>
</organism>